<feature type="compositionally biased region" description="Basic and acidic residues" evidence="8">
    <location>
        <begin position="39"/>
        <end position="50"/>
    </location>
</feature>
<evidence type="ECO:0000256" key="9">
    <source>
        <dbReference type="SAM" id="Phobius"/>
    </source>
</evidence>
<accession>A0A812VXS5</accession>
<sequence>MTSFNRKTSPNDDRLTPSPSASSVSRNTSGSIAVQSNGESKKNDPNDESRLPMPSDTMPLKMPDDNDPGQSPPERKPEPSDTLEILRGTPVPEDEDADASSGSGTSSGSRGGTSSGSTNAPTSSVDTILGRLVVEQGLATEGEIAECISRKREDASDRSLADLLVRNNIVTDRQLTRLKSAVEAERSGQKLPGYRVIGKLGAGAMATVFKAKQISLDRLVAIKVLPRKFSTNPQFIERFYAEGRAAAQMNHPNIVQAFDVAKAGEFHYFVMEYVEGETVHDAIVRDKRYNEAEALDIIIMTADALRHAHEKGLIHRDVKPKNIIITPNGVAKLADLGLARAIDDKDAALAEKGKAYGTPYYISPEQIRGEVNVGPQADIYSLGATLYHMVTGNVPYNGKNPTEVMQKHLKAPLVAPDHVNPKLSTGISEVIEMMMAKDRRNRYKDAADLLVDLRAVRTGELPPIAHKDAPAETLKAIASSEAAQSAPIAVDKTREPSPFANKTVQSVIFGLAIFGLVMTGVAFIALFS</sequence>
<feature type="binding site" evidence="7">
    <location>
        <position position="228"/>
    </location>
    <ligand>
        <name>ATP</name>
        <dbReference type="ChEBI" id="CHEBI:30616"/>
    </ligand>
</feature>
<dbReference type="PANTHER" id="PTHR43289:SF6">
    <property type="entry name" value="SERINE_THREONINE-PROTEIN KINASE NEKL-3"/>
    <property type="match status" value="1"/>
</dbReference>
<feature type="region of interest" description="Disordered" evidence="8">
    <location>
        <begin position="1"/>
        <end position="124"/>
    </location>
</feature>
<dbReference type="GO" id="GO:0005524">
    <property type="term" value="F:ATP binding"/>
    <property type="evidence" value="ECO:0007669"/>
    <property type="project" value="UniProtKB-UniRule"/>
</dbReference>
<evidence type="ECO:0000313" key="12">
    <source>
        <dbReference type="Proteomes" id="UP000601435"/>
    </source>
</evidence>
<comment type="caution">
    <text evidence="11">The sequence shown here is derived from an EMBL/GenBank/DDBJ whole genome shotgun (WGS) entry which is preliminary data.</text>
</comment>
<evidence type="ECO:0000256" key="4">
    <source>
        <dbReference type="ARBA" id="ARBA00022777"/>
    </source>
</evidence>
<organism evidence="11 12">
    <name type="scientific">Symbiodinium necroappetens</name>
    <dbReference type="NCBI Taxonomy" id="1628268"/>
    <lineage>
        <taxon>Eukaryota</taxon>
        <taxon>Sar</taxon>
        <taxon>Alveolata</taxon>
        <taxon>Dinophyceae</taxon>
        <taxon>Suessiales</taxon>
        <taxon>Symbiodiniaceae</taxon>
        <taxon>Symbiodinium</taxon>
    </lineage>
</organism>
<dbReference type="SMART" id="SM00220">
    <property type="entry name" value="S_TKc"/>
    <property type="match status" value="1"/>
</dbReference>
<dbReference type="SUPFAM" id="SSF56112">
    <property type="entry name" value="Protein kinase-like (PK-like)"/>
    <property type="match status" value="1"/>
</dbReference>
<evidence type="ECO:0000256" key="3">
    <source>
        <dbReference type="ARBA" id="ARBA00022741"/>
    </source>
</evidence>
<keyword evidence="4" id="KW-0418">Kinase</keyword>
<evidence type="ECO:0000256" key="8">
    <source>
        <dbReference type="SAM" id="MobiDB-lite"/>
    </source>
</evidence>
<evidence type="ECO:0000256" key="6">
    <source>
        <dbReference type="ARBA" id="ARBA00039067"/>
    </source>
</evidence>
<keyword evidence="2" id="KW-0808">Transferase</keyword>
<dbReference type="InterPro" id="IPR008271">
    <property type="entry name" value="Ser/Thr_kinase_AS"/>
</dbReference>
<feature type="compositionally biased region" description="Polar residues" evidence="8">
    <location>
        <begin position="17"/>
        <end position="38"/>
    </location>
</feature>
<dbReference type="Gene3D" id="3.30.200.20">
    <property type="entry name" value="Phosphorylase Kinase, domain 1"/>
    <property type="match status" value="1"/>
</dbReference>
<dbReference type="PROSITE" id="PS50011">
    <property type="entry name" value="PROTEIN_KINASE_DOM"/>
    <property type="match status" value="1"/>
</dbReference>
<keyword evidence="1" id="KW-0723">Serine/threonine-protein kinase</keyword>
<keyword evidence="9" id="KW-0812">Transmembrane</keyword>
<keyword evidence="9" id="KW-0472">Membrane</keyword>
<feature type="domain" description="Protein kinase" evidence="10">
    <location>
        <begin position="194"/>
        <end position="456"/>
    </location>
</feature>
<evidence type="ECO:0000259" key="10">
    <source>
        <dbReference type="PROSITE" id="PS50011"/>
    </source>
</evidence>
<dbReference type="PANTHER" id="PTHR43289">
    <property type="entry name" value="MITOGEN-ACTIVATED PROTEIN KINASE KINASE KINASE 20-RELATED"/>
    <property type="match status" value="1"/>
</dbReference>
<evidence type="ECO:0000256" key="5">
    <source>
        <dbReference type="ARBA" id="ARBA00022840"/>
    </source>
</evidence>
<keyword evidence="5 7" id="KW-0067">ATP-binding</keyword>
<keyword evidence="9" id="KW-1133">Transmembrane helix</keyword>
<evidence type="ECO:0000256" key="2">
    <source>
        <dbReference type="ARBA" id="ARBA00022679"/>
    </source>
</evidence>
<dbReference type="PROSITE" id="PS00107">
    <property type="entry name" value="PROTEIN_KINASE_ATP"/>
    <property type="match status" value="1"/>
</dbReference>
<dbReference type="EC" id="2.7.11.34" evidence="6"/>
<feature type="transmembrane region" description="Helical" evidence="9">
    <location>
        <begin position="507"/>
        <end position="527"/>
    </location>
</feature>
<dbReference type="PROSITE" id="PS00108">
    <property type="entry name" value="PROTEIN_KINASE_ST"/>
    <property type="match status" value="1"/>
</dbReference>
<protein>
    <recommendedName>
        <fullName evidence="6">NEK6-subfamily protein kinase</fullName>
        <ecNumber evidence="6">2.7.11.34</ecNumber>
    </recommendedName>
</protein>
<reference evidence="11" key="1">
    <citation type="submission" date="2021-02" db="EMBL/GenBank/DDBJ databases">
        <authorList>
            <person name="Dougan E. K."/>
            <person name="Rhodes N."/>
            <person name="Thang M."/>
            <person name="Chan C."/>
        </authorList>
    </citation>
    <scope>NUCLEOTIDE SEQUENCE</scope>
</reference>
<dbReference type="Pfam" id="PF00069">
    <property type="entry name" value="Pkinase"/>
    <property type="match status" value="1"/>
</dbReference>
<keyword evidence="12" id="KW-1185">Reference proteome</keyword>
<dbReference type="InterPro" id="IPR017441">
    <property type="entry name" value="Protein_kinase_ATP_BS"/>
</dbReference>
<evidence type="ECO:0000256" key="1">
    <source>
        <dbReference type="ARBA" id="ARBA00022527"/>
    </source>
</evidence>
<dbReference type="EMBL" id="CAJNJA010031986">
    <property type="protein sequence ID" value="CAE7662670.1"/>
    <property type="molecule type" value="Genomic_DNA"/>
</dbReference>
<dbReference type="AlphaFoldDB" id="A0A812VXS5"/>
<name>A0A812VXS5_9DINO</name>
<evidence type="ECO:0000313" key="11">
    <source>
        <dbReference type="EMBL" id="CAE7662670.1"/>
    </source>
</evidence>
<dbReference type="GO" id="GO:0004674">
    <property type="term" value="F:protein serine/threonine kinase activity"/>
    <property type="evidence" value="ECO:0007669"/>
    <property type="project" value="UniProtKB-KW"/>
</dbReference>
<dbReference type="InterPro" id="IPR000719">
    <property type="entry name" value="Prot_kinase_dom"/>
</dbReference>
<keyword evidence="3 7" id="KW-0547">Nucleotide-binding</keyword>
<evidence type="ECO:0000256" key="7">
    <source>
        <dbReference type="PROSITE-ProRule" id="PRU10141"/>
    </source>
</evidence>
<dbReference type="OrthoDB" id="40902at2759"/>
<dbReference type="CDD" id="cd14014">
    <property type="entry name" value="STKc_PknB_like"/>
    <property type="match status" value="1"/>
</dbReference>
<dbReference type="FunFam" id="1.10.510.10:FF:000021">
    <property type="entry name" value="Serine/threonine protein kinase"/>
    <property type="match status" value="1"/>
</dbReference>
<dbReference type="InterPro" id="IPR011009">
    <property type="entry name" value="Kinase-like_dom_sf"/>
</dbReference>
<dbReference type="Proteomes" id="UP000601435">
    <property type="component" value="Unassembled WGS sequence"/>
</dbReference>
<gene>
    <name evidence="11" type="ORF">SNEC2469_LOCUS18864</name>
</gene>
<dbReference type="Gene3D" id="1.10.510.10">
    <property type="entry name" value="Transferase(Phosphotransferase) domain 1"/>
    <property type="match status" value="1"/>
</dbReference>
<proteinExistence type="predicted"/>